<evidence type="ECO:0000259" key="2">
    <source>
        <dbReference type="Pfam" id="PF14368"/>
    </source>
</evidence>
<sequence length="119" mass="13044">MNTKVFIQLLVYASVFALFTVPQALGEKECYGEKVTFLQKCSRSIQRGYAYVHPSSSCCEAVQEIDMTCVCGIITRLDKINAQNAYRVSLDCNNPVPAGNRCGGWTIPAGPPPPNNLQL</sequence>
<dbReference type="PANTHER" id="PTHR33286:SF24">
    <property type="entry name" value="BIFUNCTIONAL INHIBITOR_PLANT LIPID TRANSFER PROTEIN_SEED STORAGE HELICAL DOMAIN-CONTAINING PROTEIN"/>
    <property type="match status" value="1"/>
</dbReference>
<dbReference type="Proteomes" id="UP000324897">
    <property type="component" value="Chromosome 4"/>
</dbReference>
<keyword evidence="1" id="KW-0732">Signal</keyword>
<evidence type="ECO:0000313" key="4">
    <source>
        <dbReference type="Proteomes" id="UP000324897"/>
    </source>
</evidence>
<dbReference type="SUPFAM" id="SSF47699">
    <property type="entry name" value="Bifunctional inhibitor/lipid-transfer protein/seed storage 2S albumin"/>
    <property type="match status" value="1"/>
</dbReference>
<dbReference type="Gramene" id="TVU39359">
    <property type="protein sequence ID" value="TVU39359"/>
    <property type="gene ID" value="EJB05_12772"/>
</dbReference>
<organism evidence="3 4">
    <name type="scientific">Eragrostis curvula</name>
    <name type="common">weeping love grass</name>
    <dbReference type="NCBI Taxonomy" id="38414"/>
    <lineage>
        <taxon>Eukaryota</taxon>
        <taxon>Viridiplantae</taxon>
        <taxon>Streptophyta</taxon>
        <taxon>Embryophyta</taxon>
        <taxon>Tracheophyta</taxon>
        <taxon>Spermatophyta</taxon>
        <taxon>Magnoliopsida</taxon>
        <taxon>Liliopsida</taxon>
        <taxon>Poales</taxon>
        <taxon>Poaceae</taxon>
        <taxon>PACMAD clade</taxon>
        <taxon>Chloridoideae</taxon>
        <taxon>Eragrostideae</taxon>
        <taxon>Eragrostidinae</taxon>
        <taxon>Eragrostis</taxon>
    </lineage>
</organism>
<gene>
    <name evidence="3" type="ORF">EJB05_12772</name>
</gene>
<keyword evidence="4" id="KW-1185">Reference proteome</keyword>
<feature type="chain" id="PRO_5023821623" description="Bifunctional inhibitor/plant lipid transfer protein/seed storage helical domain-containing protein" evidence="1">
    <location>
        <begin position="27"/>
        <end position="119"/>
    </location>
</feature>
<protein>
    <recommendedName>
        <fullName evidence="2">Bifunctional inhibitor/plant lipid transfer protein/seed storage helical domain-containing protein</fullName>
    </recommendedName>
</protein>
<reference evidence="3 4" key="1">
    <citation type="journal article" date="2019" name="Sci. Rep.">
        <title>A high-quality genome of Eragrostis curvula grass provides insights into Poaceae evolution and supports new strategies to enhance forage quality.</title>
        <authorList>
            <person name="Carballo J."/>
            <person name="Santos B.A.C.M."/>
            <person name="Zappacosta D."/>
            <person name="Garbus I."/>
            <person name="Selva J.P."/>
            <person name="Gallo C.A."/>
            <person name="Diaz A."/>
            <person name="Albertini E."/>
            <person name="Caccamo M."/>
            <person name="Echenique V."/>
        </authorList>
    </citation>
    <scope>NUCLEOTIDE SEQUENCE [LARGE SCALE GENOMIC DNA]</scope>
    <source>
        <strain evidence="4">cv. Victoria</strain>
        <tissue evidence="3">Leaf</tissue>
    </source>
</reference>
<dbReference type="Pfam" id="PF14368">
    <property type="entry name" value="LTP_2"/>
    <property type="match status" value="1"/>
</dbReference>
<dbReference type="AlphaFoldDB" id="A0A5J9VT67"/>
<dbReference type="PANTHER" id="PTHR33286">
    <property type="entry name" value="BIFUNCTIONAL INHIBITOR/LIPID-TRANSFER PROTEIN/SEED STORAGE 2S ALBUMIN SUPERFAMILY PROTEIN"/>
    <property type="match status" value="1"/>
</dbReference>
<feature type="signal peptide" evidence="1">
    <location>
        <begin position="1"/>
        <end position="26"/>
    </location>
</feature>
<dbReference type="InterPro" id="IPR036312">
    <property type="entry name" value="Bifun_inhib/LTP/seed_sf"/>
</dbReference>
<dbReference type="EMBL" id="RWGY01000007">
    <property type="protein sequence ID" value="TVU39359.1"/>
    <property type="molecule type" value="Genomic_DNA"/>
</dbReference>
<dbReference type="OrthoDB" id="669774at2759"/>
<feature type="non-terminal residue" evidence="3">
    <location>
        <position position="1"/>
    </location>
</feature>
<evidence type="ECO:0000313" key="3">
    <source>
        <dbReference type="EMBL" id="TVU39359.1"/>
    </source>
</evidence>
<dbReference type="InterPro" id="IPR016140">
    <property type="entry name" value="Bifunc_inhib/LTP/seed_store"/>
</dbReference>
<dbReference type="Gene3D" id="1.10.110.10">
    <property type="entry name" value="Plant lipid-transfer and hydrophobic proteins"/>
    <property type="match status" value="1"/>
</dbReference>
<comment type="caution">
    <text evidence="3">The sequence shown here is derived from an EMBL/GenBank/DDBJ whole genome shotgun (WGS) entry which is preliminary data.</text>
</comment>
<evidence type="ECO:0000256" key="1">
    <source>
        <dbReference type="SAM" id="SignalP"/>
    </source>
</evidence>
<accession>A0A5J9VT67</accession>
<proteinExistence type="predicted"/>
<name>A0A5J9VT67_9POAL</name>
<feature type="domain" description="Bifunctional inhibitor/plant lipid transfer protein/seed storage helical" evidence="2">
    <location>
        <begin position="15"/>
        <end position="102"/>
    </location>
</feature>